<organism evidence="2 3">
    <name type="scientific">Nitrosopumilus ureiphilus</name>
    <dbReference type="NCBI Taxonomy" id="1470067"/>
    <lineage>
        <taxon>Archaea</taxon>
        <taxon>Nitrososphaerota</taxon>
        <taxon>Nitrososphaeria</taxon>
        <taxon>Nitrosopumilales</taxon>
        <taxon>Nitrosopumilaceae</taxon>
        <taxon>Nitrosopumilus</taxon>
    </lineage>
</organism>
<protein>
    <recommendedName>
        <fullName evidence="1">TfoX N-terminal domain-containing protein</fullName>
    </recommendedName>
</protein>
<dbReference type="Gene3D" id="3.30.1460.30">
    <property type="entry name" value="YgaC/TfoX-N like chaperone"/>
    <property type="match status" value="1"/>
</dbReference>
<gene>
    <name evidence="2" type="ORF">C5F50_01735</name>
</gene>
<keyword evidence="3" id="KW-1185">Reference proteome</keyword>
<evidence type="ECO:0000259" key="1">
    <source>
        <dbReference type="Pfam" id="PF04993"/>
    </source>
</evidence>
<dbReference type="AlphaFoldDB" id="A0A7D5R250"/>
<dbReference type="GeneID" id="56066744"/>
<name>A0A7D5R250_9ARCH</name>
<reference evidence="2 3" key="1">
    <citation type="submission" date="2018-02" db="EMBL/GenBank/DDBJ databases">
        <title>Complete genome of Nitrosopumilus ureaphilus PS0.</title>
        <authorList>
            <person name="Qin W."/>
            <person name="Zheng Y."/>
            <person name="Stahl D.A."/>
        </authorList>
    </citation>
    <scope>NUCLEOTIDE SEQUENCE [LARGE SCALE GENOMIC DNA]</scope>
    <source>
        <strain evidence="2 3">PS0</strain>
    </source>
</reference>
<dbReference type="EMBL" id="CP026995">
    <property type="protein sequence ID" value="QLH05940.1"/>
    <property type="molecule type" value="Genomic_DNA"/>
</dbReference>
<dbReference type="KEGG" id="nue:C5F50_01735"/>
<evidence type="ECO:0000313" key="2">
    <source>
        <dbReference type="EMBL" id="QLH05940.1"/>
    </source>
</evidence>
<proteinExistence type="predicted"/>
<sequence length="115" mass="13274">MAKKYLDSLVELMRKIDSSKFKNIDLKCKHFFSGAAVYANGKICITLTPAGFAMKLPEKYRDKLLKNKDAKPLHYFPGSPVKKEYVVLPKDIKNNLRSLRYWVKISVEYVTSLPM</sequence>
<dbReference type="InterPro" id="IPR007076">
    <property type="entry name" value="TfoX_N"/>
</dbReference>
<dbReference type="Pfam" id="PF04993">
    <property type="entry name" value="TfoX_N"/>
    <property type="match status" value="1"/>
</dbReference>
<dbReference type="RefSeq" id="WP_179372003.1">
    <property type="nucleotide sequence ID" value="NZ_CP026995.1"/>
</dbReference>
<accession>A0A7D5R250</accession>
<evidence type="ECO:0000313" key="3">
    <source>
        <dbReference type="Proteomes" id="UP000509478"/>
    </source>
</evidence>
<dbReference type="Proteomes" id="UP000509478">
    <property type="component" value="Chromosome"/>
</dbReference>
<feature type="domain" description="TfoX N-terminal" evidence="1">
    <location>
        <begin position="26"/>
        <end position="108"/>
    </location>
</feature>
<dbReference type="SUPFAM" id="SSF159894">
    <property type="entry name" value="YgaC/TfoX-N like"/>
    <property type="match status" value="1"/>
</dbReference>